<proteinExistence type="predicted"/>
<evidence type="ECO:0000256" key="4">
    <source>
        <dbReference type="ARBA" id="ARBA00023136"/>
    </source>
</evidence>
<evidence type="ECO:0000256" key="3">
    <source>
        <dbReference type="ARBA" id="ARBA00022989"/>
    </source>
</evidence>
<dbReference type="GO" id="GO:0009403">
    <property type="term" value="P:toxin biosynthetic process"/>
    <property type="evidence" value="ECO:0007669"/>
    <property type="project" value="InterPro"/>
</dbReference>
<comment type="caution">
    <text evidence="6">The sequence shown here is derived from an EMBL/GenBank/DDBJ whole genome shotgun (WGS) entry which is preliminary data.</text>
</comment>
<keyword evidence="2 5" id="KW-0812">Transmembrane</keyword>
<dbReference type="PANTHER" id="PTHR36926:SF1">
    <property type="entry name" value="COLICIN V PRODUCTION PROTEIN"/>
    <property type="match status" value="1"/>
</dbReference>
<sequence length="201" mass="21453">MSAGCNVPFTPVDWAILGIVAISALISLKRGFVKEALSLTTWIIAGVVAWMFGAGLSQYLVNYIETPSARVIASCTILFVATLLVGAMVNFLIGELIRVTGLSGTDRFLGMVFGAARGGLLVVVAVGLLSLGPVQQDQWWQQSRLVPQFLMVADWSKNLILGMSSKWLASGISVPADLPFKEQILPSTIPQDVLGKSSSTK</sequence>
<dbReference type="PANTHER" id="PTHR36926">
    <property type="entry name" value="COLICIN V PRODUCTION PROTEIN"/>
    <property type="match status" value="1"/>
</dbReference>
<evidence type="ECO:0000313" key="6">
    <source>
        <dbReference type="EMBL" id="KPY32990.1"/>
    </source>
</evidence>
<evidence type="ECO:0000313" key="7">
    <source>
        <dbReference type="Proteomes" id="UP000050562"/>
    </source>
</evidence>
<dbReference type="Proteomes" id="UP000050562">
    <property type="component" value="Unassembled WGS sequence"/>
</dbReference>
<dbReference type="EMBL" id="LJRC01000219">
    <property type="protein sequence ID" value="KPY32990.1"/>
    <property type="molecule type" value="Genomic_DNA"/>
</dbReference>
<accession>A0A0P9YF84</accession>
<dbReference type="InterPro" id="IPR052719">
    <property type="entry name" value="CvpA-like"/>
</dbReference>
<dbReference type="GO" id="GO:0016020">
    <property type="term" value="C:membrane"/>
    <property type="evidence" value="ECO:0007669"/>
    <property type="project" value="UniProtKB-SubCell"/>
</dbReference>
<feature type="transmembrane region" description="Helical" evidence="5">
    <location>
        <begin position="108"/>
        <end position="131"/>
    </location>
</feature>
<evidence type="ECO:0000256" key="5">
    <source>
        <dbReference type="SAM" id="Phobius"/>
    </source>
</evidence>
<keyword evidence="4 5" id="KW-0472">Membrane</keyword>
<evidence type="ECO:0000256" key="2">
    <source>
        <dbReference type="ARBA" id="ARBA00022692"/>
    </source>
</evidence>
<protein>
    <submittedName>
        <fullName evidence="6">Colicin V production protein CvpA</fullName>
    </submittedName>
</protein>
<organism evidence="6 7">
    <name type="scientific">Pseudomonas syringae pv. primulae</name>
    <dbReference type="NCBI Taxonomy" id="251707"/>
    <lineage>
        <taxon>Bacteria</taxon>
        <taxon>Pseudomonadati</taxon>
        <taxon>Pseudomonadota</taxon>
        <taxon>Gammaproteobacteria</taxon>
        <taxon>Pseudomonadales</taxon>
        <taxon>Pseudomonadaceae</taxon>
        <taxon>Pseudomonas</taxon>
    </lineage>
</organism>
<dbReference type="Pfam" id="PF02674">
    <property type="entry name" value="Colicin_V"/>
    <property type="match status" value="1"/>
</dbReference>
<feature type="transmembrane region" description="Helical" evidence="5">
    <location>
        <begin position="40"/>
        <end position="59"/>
    </location>
</feature>
<reference evidence="6 7" key="1">
    <citation type="submission" date="2015-09" db="EMBL/GenBank/DDBJ databases">
        <title>Genome announcement of multiple Pseudomonas syringae strains.</title>
        <authorList>
            <person name="Thakur S."/>
            <person name="Wang P.W."/>
            <person name="Gong Y."/>
            <person name="Weir B.S."/>
            <person name="Guttman D.S."/>
        </authorList>
    </citation>
    <scope>NUCLEOTIDE SEQUENCE [LARGE SCALE GENOMIC DNA]</scope>
    <source>
        <strain evidence="6 7">ICMP3956</strain>
    </source>
</reference>
<evidence type="ECO:0000256" key="1">
    <source>
        <dbReference type="ARBA" id="ARBA00004141"/>
    </source>
</evidence>
<name>A0A0P9YF84_9PSED</name>
<comment type="subcellular location">
    <subcellularLocation>
        <location evidence="1">Membrane</location>
        <topology evidence="1">Multi-pass membrane protein</topology>
    </subcellularLocation>
</comment>
<dbReference type="AlphaFoldDB" id="A0A0P9YF84"/>
<dbReference type="PATRIC" id="fig|251707.3.peg.2569"/>
<dbReference type="InterPro" id="IPR003825">
    <property type="entry name" value="Colicin-V_CvpA"/>
</dbReference>
<keyword evidence="3 5" id="KW-1133">Transmembrane helix</keyword>
<feature type="transmembrane region" description="Helical" evidence="5">
    <location>
        <begin position="71"/>
        <end position="96"/>
    </location>
</feature>
<gene>
    <name evidence="6" type="ORF">ALO52_04642</name>
</gene>
<feature type="transmembrane region" description="Helical" evidence="5">
    <location>
        <begin position="12"/>
        <end position="28"/>
    </location>
</feature>